<dbReference type="HAMAP" id="MF_02128">
    <property type="entry name" value="TMP_kinase"/>
    <property type="match status" value="1"/>
</dbReference>
<dbReference type="EC" id="2.7.4.16" evidence="11"/>
<comment type="catalytic activity">
    <reaction evidence="11">
        <text>thiamine phosphate + ATP = thiamine diphosphate + ADP</text>
        <dbReference type="Rhea" id="RHEA:15913"/>
        <dbReference type="ChEBI" id="CHEBI:30616"/>
        <dbReference type="ChEBI" id="CHEBI:37575"/>
        <dbReference type="ChEBI" id="CHEBI:58937"/>
        <dbReference type="ChEBI" id="CHEBI:456216"/>
        <dbReference type="EC" id="2.7.4.16"/>
    </reaction>
</comment>
<feature type="binding site" evidence="11">
    <location>
        <position position="426"/>
    </location>
    <ligand>
        <name>Mg(2+)</name>
        <dbReference type="ChEBI" id="CHEBI:18420"/>
        <label>3</label>
    </ligand>
</feature>
<evidence type="ECO:0000259" key="14">
    <source>
        <dbReference type="Pfam" id="PF00586"/>
    </source>
</evidence>
<gene>
    <name evidence="11 17" type="primary">thiL</name>
    <name evidence="10" type="synonym">thiE</name>
    <name evidence="17" type="ORF">H8E23_14900</name>
</gene>
<evidence type="ECO:0000313" key="17">
    <source>
        <dbReference type="EMBL" id="MBC8362672.1"/>
    </source>
</evidence>
<evidence type="ECO:0000256" key="5">
    <source>
        <dbReference type="ARBA" id="ARBA00022842"/>
    </source>
</evidence>
<keyword evidence="11 17" id="KW-0418">Kinase</keyword>
<feature type="binding site" evidence="11">
    <location>
        <position position="291"/>
    </location>
    <ligand>
        <name>Mg(2+)</name>
        <dbReference type="ChEBI" id="CHEBI:18420"/>
        <label>3</label>
    </ligand>
</feature>
<comment type="pathway">
    <text evidence="11">Cofactor biosynthesis; thiamine diphosphate biosynthesis; thiamine diphosphate from thiamine phosphate: step 1/1.</text>
</comment>
<dbReference type="InterPro" id="IPR036206">
    <property type="entry name" value="ThiamineP_synth_sf"/>
</dbReference>
<evidence type="ECO:0000256" key="9">
    <source>
        <dbReference type="ARBA" id="ARBA00047883"/>
    </source>
</evidence>
<organism evidence="17 18">
    <name type="scientific">Candidatus Desulfatibia profunda</name>
    <dbReference type="NCBI Taxonomy" id="2841695"/>
    <lineage>
        <taxon>Bacteria</taxon>
        <taxon>Pseudomonadati</taxon>
        <taxon>Thermodesulfobacteriota</taxon>
        <taxon>Desulfobacteria</taxon>
        <taxon>Desulfobacterales</taxon>
        <taxon>Desulfobacterales incertae sedis</taxon>
        <taxon>Candidatus Desulfatibia</taxon>
    </lineage>
</organism>
<keyword evidence="11" id="KW-0547">Nucleotide-binding</keyword>
<comment type="catalytic activity">
    <reaction evidence="8 10 12">
        <text>2-(2-carboxy-4-methylthiazol-5-yl)ethyl phosphate + 4-amino-2-methyl-5-(diphosphooxymethyl)pyrimidine + 2 H(+) = thiamine phosphate + CO2 + diphosphate</text>
        <dbReference type="Rhea" id="RHEA:47848"/>
        <dbReference type="ChEBI" id="CHEBI:15378"/>
        <dbReference type="ChEBI" id="CHEBI:16526"/>
        <dbReference type="ChEBI" id="CHEBI:33019"/>
        <dbReference type="ChEBI" id="CHEBI:37575"/>
        <dbReference type="ChEBI" id="CHEBI:57841"/>
        <dbReference type="ChEBI" id="CHEBI:62890"/>
        <dbReference type="EC" id="2.5.1.3"/>
    </reaction>
</comment>
<dbReference type="InterPro" id="IPR010918">
    <property type="entry name" value="PurM-like_C_dom"/>
</dbReference>
<feature type="binding site" evidence="10">
    <location>
        <begin position="188"/>
        <end position="189"/>
    </location>
    <ligand>
        <name>2-[(2R,5Z)-2-carboxy-4-methylthiazol-5(2H)-ylidene]ethyl phosphate</name>
        <dbReference type="ChEBI" id="CHEBI:62899"/>
    </ligand>
</feature>
<reference evidence="17 18" key="1">
    <citation type="submission" date="2020-08" db="EMBL/GenBank/DDBJ databases">
        <title>Bridging the membrane lipid divide: bacteria of the FCB group superphylum have the potential to synthesize archaeal ether lipids.</title>
        <authorList>
            <person name="Villanueva L."/>
            <person name="Von Meijenfeldt F.A.B."/>
            <person name="Westbye A.B."/>
            <person name="Yadav S."/>
            <person name="Hopmans E.C."/>
            <person name="Dutilh B.E."/>
            <person name="Sinninghe Damste J.S."/>
        </authorList>
    </citation>
    <scope>NUCLEOTIDE SEQUENCE [LARGE SCALE GENOMIC DNA]</scope>
    <source>
        <strain evidence="17">NIOZ-UU30</strain>
    </source>
</reference>
<keyword evidence="5 10" id="KW-0460">Magnesium</keyword>
<comment type="function">
    <text evidence="11">Catalyzes the ATP-dependent phosphorylation of thiamine-monophosphate (TMP) to form thiamine-pyrophosphate (TPP), the active form of vitamin B1.</text>
</comment>
<dbReference type="SUPFAM" id="SSF51391">
    <property type="entry name" value="Thiamin phosphate synthase"/>
    <property type="match status" value="1"/>
</dbReference>
<dbReference type="InterPro" id="IPR013785">
    <property type="entry name" value="Aldolase_TIM"/>
</dbReference>
<dbReference type="FunFam" id="3.20.20.70:FF:000096">
    <property type="entry name" value="Thiamine-phosphate synthase"/>
    <property type="match status" value="1"/>
</dbReference>
<name>A0A8J6NMB3_9BACT</name>
<dbReference type="SUPFAM" id="SSF56042">
    <property type="entry name" value="PurM C-terminal domain-like"/>
    <property type="match status" value="1"/>
</dbReference>
<evidence type="ECO:0000256" key="12">
    <source>
        <dbReference type="RuleBase" id="RU003826"/>
    </source>
</evidence>
<comment type="cofactor">
    <cofactor evidence="10">
        <name>Mg(2+)</name>
        <dbReference type="ChEBI" id="CHEBI:18420"/>
    </cofactor>
    <text evidence="10">Binds 1 Mg(2+) ion per subunit.</text>
</comment>
<comment type="similarity">
    <text evidence="11">Belongs to the thiamine-monophosphate kinase family.</text>
</comment>
<dbReference type="NCBIfam" id="TIGR01379">
    <property type="entry name" value="thiL"/>
    <property type="match status" value="1"/>
</dbReference>
<dbReference type="EC" id="2.5.1.3" evidence="10"/>
<proteinExistence type="inferred from homology"/>
<dbReference type="InterPro" id="IPR034291">
    <property type="entry name" value="TMP_synthase"/>
</dbReference>
<feature type="binding site" evidence="10">
    <location>
        <position position="168"/>
    </location>
    <ligand>
        <name>2-[(2R,5Z)-2-carboxy-4-methylthiazol-5(2H)-ylidene]ethyl phosphate</name>
        <dbReference type="ChEBI" id="CHEBI:62899"/>
    </ligand>
</feature>
<feature type="binding site" evidence="11">
    <location>
        <position position="526"/>
    </location>
    <ligand>
        <name>substrate</name>
    </ligand>
</feature>
<evidence type="ECO:0000256" key="1">
    <source>
        <dbReference type="ARBA" id="ARBA00003814"/>
    </source>
</evidence>
<sequence length="531" mass="56154">MLLERLQKALRFYFITDDGAPDLPPVEQVRIAIAAGATVIQYRNKAFSARFLQEVTAIRDICKCNAVPFLVNDNILLAKALGADGVHLGQDDDDPALARDILGPQAAVGLSVSSVSELEKSDLSPCDYIGAGPVFDTRTKADAKAAIGLAGLEVLIKSSLRPVVAIGGIDPANAKACFIRGAAGVAVISALTRAENPLQIALKLSSACGCQPRTSLASPWQDEFVLIDKLIKHTPTGPYLKIGPGDDACLLEAVTNPVITTDTQREGVHFRFDWQTPAEVGEKAVEITFSDLAASYAVPVALFVNLALPAYISDNTVAALYKGINKALEKYGAALGGGNISAADQLSLDLFAVGRGHDAVFPARSGALPGYGLYCTGPLGLARAGLESLLRNDPAFKSLIAKFKFPSARFDAARILAQNNVGCVIDISDGLAGDARHIAAASGLSIEFDLSGCVLDPGLISFCKKYHLKPEKMVLSGGEDYELLFACPPEIFDHVKNALPEAYPVGRCLDFQGTHLVNLPAGVASFQHGKR</sequence>
<comment type="pathway">
    <text evidence="2 10 13">Cofactor biosynthesis; thiamine diphosphate biosynthesis; thiamine phosphate from 4-amino-2-methyl-5-diphosphomethylpyrimidine and 4-methyl-5-(2-phosphoethyl)-thiazole: step 1/1.</text>
</comment>
<feature type="binding site" evidence="11">
    <location>
        <begin position="338"/>
        <end position="339"/>
    </location>
    <ligand>
        <name>ATP</name>
        <dbReference type="ChEBI" id="CHEBI:30616"/>
    </ligand>
</feature>
<dbReference type="GO" id="GO:0009030">
    <property type="term" value="F:thiamine-phosphate kinase activity"/>
    <property type="evidence" value="ECO:0007669"/>
    <property type="project" value="UniProtKB-UniRule"/>
</dbReference>
<feature type="binding site" evidence="11">
    <location>
        <position position="260"/>
    </location>
    <ligand>
        <name>Mg(2+)</name>
        <dbReference type="ChEBI" id="CHEBI:18420"/>
        <label>4</label>
    </ligand>
</feature>
<dbReference type="GO" id="GO:0004789">
    <property type="term" value="F:thiamine-phosphate diphosphorylase activity"/>
    <property type="evidence" value="ECO:0007669"/>
    <property type="project" value="UniProtKB-UniRule"/>
</dbReference>
<dbReference type="Gene3D" id="3.30.1330.10">
    <property type="entry name" value="PurM-like, N-terminal domain"/>
    <property type="match status" value="1"/>
</dbReference>
<feature type="binding site" evidence="11">
    <location>
        <position position="339"/>
    </location>
    <ligand>
        <name>Mg(2+)</name>
        <dbReference type="ChEBI" id="CHEBI:18420"/>
        <label>1</label>
    </ligand>
</feature>
<dbReference type="InterPro" id="IPR036921">
    <property type="entry name" value="PurM-like_N_sf"/>
</dbReference>
<comment type="miscellaneous">
    <text evidence="11">Reaction mechanism of ThiL seems to utilize a direct, inline transfer of the gamma-phosphate of ATP to TMP rather than a phosphorylated enzyme intermediate.</text>
</comment>
<comment type="similarity">
    <text evidence="10 12">Belongs to the thiamine-phosphate synthase family.</text>
</comment>
<accession>A0A8J6NMB3</accession>
<feature type="binding site" evidence="11">
    <location>
        <position position="364"/>
    </location>
    <ligand>
        <name>ATP</name>
        <dbReference type="ChEBI" id="CHEBI:30616"/>
    </ligand>
</feature>
<evidence type="ECO:0000256" key="2">
    <source>
        <dbReference type="ARBA" id="ARBA00005165"/>
    </source>
</evidence>
<dbReference type="SUPFAM" id="SSF55326">
    <property type="entry name" value="PurM N-terminal domain-like"/>
    <property type="match status" value="1"/>
</dbReference>
<keyword evidence="11" id="KW-0067">ATP-binding</keyword>
<keyword evidence="3 10" id="KW-0808">Transferase</keyword>
<evidence type="ECO:0000256" key="10">
    <source>
        <dbReference type="HAMAP-Rule" id="MF_00097"/>
    </source>
</evidence>
<feature type="binding site" evidence="10">
    <location>
        <begin position="137"/>
        <end position="139"/>
    </location>
    <ligand>
        <name>2-[(2R,5Z)-2-carboxy-4-methylthiazol-5(2H)-ylidene]ethyl phosphate</name>
        <dbReference type="ChEBI" id="CHEBI:62899"/>
    </ligand>
</feature>
<comment type="catalytic activity">
    <reaction evidence="9 10 12">
        <text>2-[(2R,5Z)-2-carboxy-4-methylthiazol-5(2H)-ylidene]ethyl phosphate + 4-amino-2-methyl-5-(diphosphooxymethyl)pyrimidine + 2 H(+) = thiamine phosphate + CO2 + diphosphate</text>
        <dbReference type="Rhea" id="RHEA:47844"/>
        <dbReference type="ChEBI" id="CHEBI:15378"/>
        <dbReference type="ChEBI" id="CHEBI:16526"/>
        <dbReference type="ChEBI" id="CHEBI:33019"/>
        <dbReference type="ChEBI" id="CHEBI:37575"/>
        <dbReference type="ChEBI" id="CHEBI:57841"/>
        <dbReference type="ChEBI" id="CHEBI:62899"/>
        <dbReference type="EC" id="2.5.1.3"/>
    </reaction>
</comment>
<feature type="domain" description="PurM-like C-terminal" evidence="16">
    <location>
        <begin position="407"/>
        <end position="506"/>
    </location>
</feature>
<evidence type="ECO:0000256" key="6">
    <source>
        <dbReference type="ARBA" id="ARBA00022977"/>
    </source>
</evidence>
<evidence type="ECO:0000259" key="16">
    <source>
        <dbReference type="Pfam" id="PF02769"/>
    </source>
</evidence>
<dbReference type="Pfam" id="PF02581">
    <property type="entry name" value="TMP-TENI"/>
    <property type="match status" value="1"/>
</dbReference>
<feature type="binding site" evidence="11">
    <location>
        <position position="262"/>
    </location>
    <ligand>
        <name>Mg(2+)</name>
        <dbReference type="ChEBI" id="CHEBI:18420"/>
        <label>2</label>
    </ligand>
</feature>
<dbReference type="GO" id="GO:0000287">
    <property type="term" value="F:magnesium ion binding"/>
    <property type="evidence" value="ECO:0007669"/>
    <property type="project" value="UniProtKB-UniRule"/>
</dbReference>
<dbReference type="CDD" id="cd02194">
    <property type="entry name" value="ThiL"/>
    <property type="match status" value="1"/>
</dbReference>
<evidence type="ECO:0000313" key="18">
    <source>
        <dbReference type="Proteomes" id="UP000603434"/>
    </source>
</evidence>
<dbReference type="GO" id="GO:0009229">
    <property type="term" value="P:thiamine diphosphate biosynthetic process"/>
    <property type="evidence" value="ECO:0007669"/>
    <property type="project" value="UniProtKB-UniRule"/>
</dbReference>
<feature type="binding site" evidence="11">
    <location>
        <position position="262"/>
    </location>
    <ligand>
        <name>Mg(2+)</name>
        <dbReference type="ChEBI" id="CHEBI:18420"/>
        <label>1</label>
    </ligand>
</feature>
<keyword evidence="6 10" id="KW-0784">Thiamine biosynthesis</keyword>
<feature type="binding site" evidence="10">
    <location>
        <begin position="41"/>
        <end position="45"/>
    </location>
    <ligand>
        <name>4-amino-2-methyl-5-(diphosphooxymethyl)pyrimidine</name>
        <dbReference type="ChEBI" id="CHEBI:57841"/>
    </ligand>
</feature>
<evidence type="ECO:0000256" key="7">
    <source>
        <dbReference type="ARBA" id="ARBA00047334"/>
    </source>
</evidence>
<evidence type="ECO:0000256" key="11">
    <source>
        <dbReference type="HAMAP-Rule" id="MF_02128"/>
    </source>
</evidence>
<dbReference type="GO" id="GO:0005524">
    <property type="term" value="F:ATP binding"/>
    <property type="evidence" value="ECO:0007669"/>
    <property type="project" value="UniProtKB-UniRule"/>
</dbReference>
<dbReference type="Pfam" id="PF00586">
    <property type="entry name" value="AIRS"/>
    <property type="match status" value="1"/>
</dbReference>
<feature type="binding site" evidence="11">
    <location>
        <position position="269"/>
    </location>
    <ligand>
        <name>substrate</name>
    </ligand>
</feature>
<keyword evidence="4 10" id="KW-0479">Metal-binding</keyword>
<feature type="domain" description="Thiamine phosphate synthase/TenI" evidence="15">
    <location>
        <begin position="12"/>
        <end position="191"/>
    </location>
</feature>
<feature type="binding site" evidence="10">
    <location>
        <position position="92"/>
    </location>
    <ligand>
        <name>Mg(2+)</name>
        <dbReference type="ChEBI" id="CHEBI:18420"/>
    </ligand>
</feature>
<dbReference type="GO" id="GO:0009228">
    <property type="term" value="P:thiamine biosynthetic process"/>
    <property type="evidence" value="ECO:0007669"/>
    <property type="project" value="UniProtKB-KW"/>
</dbReference>
<feature type="binding site" evidence="11">
    <location>
        <position position="479"/>
    </location>
    <ligand>
        <name>substrate</name>
    </ligand>
</feature>
<dbReference type="NCBIfam" id="TIGR00693">
    <property type="entry name" value="thiE"/>
    <property type="match status" value="1"/>
</dbReference>
<feature type="binding site" evidence="10">
    <location>
        <position position="72"/>
    </location>
    <ligand>
        <name>4-amino-2-methyl-5-(diphosphooxymethyl)pyrimidine</name>
        <dbReference type="ChEBI" id="CHEBI:57841"/>
    </ligand>
</feature>
<dbReference type="AlphaFoldDB" id="A0A8J6NMB3"/>
<evidence type="ECO:0000256" key="4">
    <source>
        <dbReference type="ARBA" id="ARBA00022723"/>
    </source>
</evidence>
<feature type="binding site" evidence="11">
    <location>
        <position position="291"/>
    </location>
    <ligand>
        <name>Mg(2+)</name>
        <dbReference type="ChEBI" id="CHEBI:18420"/>
        <label>2</label>
    </ligand>
</feature>
<dbReference type="Pfam" id="PF02769">
    <property type="entry name" value="AIRS_C"/>
    <property type="match status" value="1"/>
</dbReference>
<evidence type="ECO:0000256" key="13">
    <source>
        <dbReference type="RuleBase" id="RU004253"/>
    </source>
</evidence>
<dbReference type="Gene3D" id="3.90.650.10">
    <property type="entry name" value="PurM-like C-terminal domain"/>
    <property type="match status" value="1"/>
</dbReference>
<feature type="binding site" evidence="11">
    <location>
        <position position="291"/>
    </location>
    <ligand>
        <name>Mg(2+)</name>
        <dbReference type="ChEBI" id="CHEBI:18420"/>
        <label>4</label>
    </ligand>
</feature>
<dbReference type="InterPro" id="IPR036676">
    <property type="entry name" value="PurM-like_C_sf"/>
</dbReference>
<dbReference type="PANTHER" id="PTHR30270:SF0">
    <property type="entry name" value="THIAMINE-MONOPHOSPHATE KINASE"/>
    <property type="match status" value="1"/>
</dbReference>
<feature type="binding site" evidence="10">
    <location>
        <position position="111"/>
    </location>
    <ligand>
        <name>4-amino-2-methyl-5-(diphosphooxymethyl)pyrimidine</name>
        <dbReference type="ChEBI" id="CHEBI:57841"/>
    </ligand>
</feature>
<feature type="binding site" evidence="10">
    <location>
        <position position="73"/>
    </location>
    <ligand>
        <name>Mg(2+)</name>
        <dbReference type="ChEBI" id="CHEBI:18420"/>
    </ligand>
</feature>
<feature type="binding site" evidence="11">
    <location>
        <position position="247"/>
    </location>
    <ligand>
        <name>Mg(2+)</name>
        <dbReference type="ChEBI" id="CHEBI:18420"/>
        <label>3</label>
    </ligand>
</feature>
<feature type="binding site" evidence="11">
    <location>
        <position position="247"/>
    </location>
    <ligand>
        <name>Mg(2+)</name>
        <dbReference type="ChEBI" id="CHEBI:18420"/>
        <label>4</label>
    </ligand>
</feature>
<dbReference type="UniPathway" id="UPA00060">
    <property type="reaction ID" value="UER00141"/>
</dbReference>
<feature type="domain" description="PurM-like N-terminal" evidence="14">
    <location>
        <begin position="245"/>
        <end position="355"/>
    </location>
</feature>
<dbReference type="PANTHER" id="PTHR30270">
    <property type="entry name" value="THIAMINE-MONOPHOSPHATE KINASE"/>
    <property type="match status" value="1"/>
</dbReference>
<dbReference type="Gene3D" id="3.20.20.70">
    <property type="entry name" value="Aldolase class I"/>
    <property type="match status" value="1"/>
</dbReference>
<dbReference type="Proteomes" id="UP000603434">
    <property type="component" value="Unassembled WGS sequence"/>
</dbReference>
<comment type="caution">
    <text evidence="17">The sequence shown here is derived from an EMBL/GenBank/DDBJ whole genome shotgun (WGS) entry which is preliminary data.</text>
</comment>
<evidence type="ECO:0000259" key="15">
    <source>
        <dbReference type="Pfam" id="PF02581"/>
    </source>
</evidence>
<dbReference type="InterPro" id="IPR022998">
    <property type="entry name" value="ThiamineP_synth_TenI"/>
</dbReference>
<feature type="binding site" evidence="11">
    <location>
        <position position="429"/>
    </location>
    <ligand>
        <name>Mg(2+)</name>
        <dbReference type="ChEBI" id="CHEBI:18420"/>
        <label>5</label>
    </ligand>
</feature>
<protein>
    <recommendedName>
        <fullName evidence="10 11">Multifunctional fusion protein</fullName>
    </recommendedName>
    <domain>
        <recommendedName>
            <fullName evidence="10">Thiamine-phosphate synthase</fullName>
            <shortName evidence="10">TP synthase</shortName>
            <shortName evidence="10">TPS</shortName>
            <ecNumber evidence="10">2.5.1.3</ecNumber>
        </recommendedName>
        <alternativeName>
            <fullName evidence="10">Thiamine-phosphate pyrophosphorylase</fullName>
            <shortName evidence="10">TMP pyrophosphorylase</shortName>
            <shortName evidence="10">TMP-PPase</shortName>
        </alternativeName>
    </domain>
    <domain>
        <recommendedName>
            <fullName evidence="11">Thiamine-monophosphate kinase</fullName>
            <shortName evidence="11">TMP kinase</shortName>
            <shortName evidence="11">Thiamine-phosphate kinase</shortName>
            <ecNumber evidence="11">2.7.4.16</ecNumber>
        </recommendedName>
    </domain>
</protein>
<dbReference type="EMBL" id="JACNJH010000209">
    <property type="protein sequence ID" value="MBC8362672.1"/>
    <property type="molecule type" value="Genomic_DNA"/>
</dbReference>
<feature type="binding site" evidence="11">
    <location>
        <position position="261"/>
    </location>
    <ligand>
        <name>Mg(2+)</name>
        <dbReference type="ChEBI" id="CHEBI:18420"/>
        <label>1</label>
    </ligand>
</feature>
<dbReference type="HAMAP" id="MF_00097">
    <property type="entry name" value="TMP_synthase"/>
    <property type="match status" value="1"/>
</dbReference>
<dbReference type="InterPro" id="IPR006283">
    <property type="entry name" value="ThiL-like"/>
</dbReference>
<feature type="binding site" evidence="10">
    <location>
        <position position="140"/>
    </location>
    <ligand>
        <name>4-amino-2-methyl-5-(diphosphooxymethyl)pyrimidine</name>
        <dbReference type="ChEBI" id="CHEBI:57841"/>
    </ligand>
</feature>
<comment type="catalytic activity">
    <reaction evidence="7 10 12">
        <text>4-methyl-5-(2-phosphooxyethyl)-thiazole + 4-amino-2-methyl-5-(diphosphooxymethyl)pyrimidine + H(+) = thiamine phosphate + diphosphate</text>
        <dbReference type="Rhea" id="RHEA:22328"/>
        <dbReference type="ChEBI" id="CHEBI:15378"/>
        <dbReference type="ChEBI" id="CHEBI:33019"/>
        <dbReference type="ChEBI" id="CHEBI:37575"/>
        <dbReference type="ChEBI" id="CHEBI:57841"/>
        <dbReference type="ChEBI" id="CHEBI:58296"/>
        <dbReference type="EC" id="2.5.1.3"/>
    </reaction>
</comment>
<evidence type="ECO:0000256" key="8">
    <source>
        <dbReference type="ARBA" id="ARBA00047851"/>
    </source>
</evidence>
<comment type="function">
    <text evidence="1 10">Condenses 4-methyl-5-(beta-hydroxyethyl)thiazole monophosphate (THZ-P) and 2-methyl-4-amino-5-hydroxymethyl pyrimidine pyrophosphate (HMP-PP) to form thiamine monophosphate (TMP).</text>
</comment>
<dbReference type="CDD" id="cd00564">
    <property type="entry name" value="TMP_TenI"/>
    <property type="match status" value="1"/>
</dbReference>
<feature type="binding site" evidence="11">
    <location>
        <position position="428"/>
    </location>
    <ligand>
        <name>ATP</name>
        <dbReference type="ChEBI" id="CHEBI:30616"/>
    </ligand>
</feature>
<evidence type="ECO:0000256" key="3">
    <source>
        <dbReference type="ARBA" id="ARBA00022679"/>
    </source>
</evidence>
<feature type="binding site" evidence="11">
    <location>
        <position position="321"/>
    </location>
    <ligand>
        <name>ATP</name>
        <dbReference type="ChEBI" id="CHEBI:30616"/>
    </ligand>
</feature>
<dbReference type="InterPro" id="IPR016188">
    <property type="entry name" value="PurM-like_N"/>
</dbReference>